<dbReference type="InterPro" id="IPR008672">
    <property type="entry name" value="Mad1"/>
</dbReference>
<dbReference type="PANTHER" id="PTHR23168:SF0">
    <property type="entry name" value="MITOTIC SPINDLE ASSEMBLY CHECKPOINT PROTEIN MAD1"/>
    <property type="match status" value="1"/>
</dbReference>
<evidence type="ECO:0000256" key="4">
    <source>
        <dbReference type="ARBA" id="ARBA00022776"/>
    </source>
</evidence>
<dbReference type="Proteomes" id="UP000712600">
    <property type="component" value="Unassembled WGS sequence"/>
</dbReference>
<evidence type="ECO:0000313" key="9">
    <source>
        <dbReference type="Proteomes" id="UP000712600"/>
    </source>
</evidence>
<dbReference type="EMBL" id="QGKX02001347">
    <property type="protein sequence ID" value="KAF3523394.1"/>
    <property type="molecule type" value="Genomic_DNA"/>
</dbReference>
<evidence type="ECO:0000313" key="8">
    <source>
        <dbReference type="EMBL" id="KAF3523394.1"/>
    </source>
</evidence>
<dbReference type="GO" id="GO:0000776">
    <property type="term" value="C:kinetochore"/>
    <property type="evidence" value="ECO:0007669"/>
    <property type="project" value="TreeGrafter"/>
</dbReference>
<name>A0A8S9PQE2_BRACR</name>
<reference evidence="7" key="1">
    <citation type="submission" date="2019-12" db="EMBL/GenBank/DDBJ databases">
        <title>Genome sequencing and annotation of Brassica cretica.</title>
        <authorList>
            <person name="Studholme D.J."/>
            <person name="Sarris P.F."/>
        </authorList>
    </citation>
    <scope>NUCLEOTIDE SEQUENCE</scope>
    <source>
        <strain evidence="7">PFS-001/15</strain>
        <tissue evidence="7">Leaf</tissue>
    </source>
</reference>
<dbReference type="GO" id="GO:0072686">
    <property type="term" value="C:mitotic spindle"/>
    <property type="evidence" value="ECO:0007669"/>
    <property type="project" value="TreeGrafter"/>
</dbReference>
<comment type="subcellular location">
    <subcellularLocation>
        <location evidence="1">Nucleus</location>
    </subcellularLocation>
</comment>
<evidence type="ECO:0000256" key="2">
    <source>
        <dbReference type="ARBA" id="ARBA00008029"/>
    </source>
</evidence>
<dbReference type="EMBL" id="QGKW02000276">
    <property type="protein sequence ID" value="KAF2606386.1"/>
    <property type="molecule type" value="Genomic_DNA"/>
</dbReference>
<organism evidence="8 9">
    <name type="scientific">Brassica cretica</name>
    <name type="common">Mustard</name>
    <dbReference type="NCBI Taxonomy" id="69181"/>
    <lineage>
        <taxon>Eukaryota</taxon>
        <taxon>Viridiplantae</taxon>
        <taxon>Streptophyta</taxon>
        <taxon>Embryophyta</taxon>
        <taxon>Tracheophyta</taxon>
        <taxon>Spermatophyta</taxon>
        <taxon>Magnoliopsida</taxon>
        <taxon>eudicotyledons</taxon>
        <taxon>Gunneridae</taxon>
        <taxon>Pentapetalae</taxon>
        <taxon>rosids</taxon>
        <taxon>malvids</taxon>
        <taxon>Brassicales</taxon>
        <taxon>Brassicaceae</taxon>
        <taxon>Brassiceae</taxon>
        <taxon>Brassica</taxon>
    </lineage>
</organism>
<dbReference type="GO" id="GO:0005635">
    <property type="term" value="C:nuclear envelope"/>
    <property type="evidence" value="ECO:0007669"/>
    <property type="project" value="TreeGrafter"/>
</dbReference>
<dbReference type="AlphaFoldDB" id="A0A8S9PQE2"/>
<dbReference type="PANTHER" id="PTHR23168">
    <property type="entry name" value="MITOTIC SPINDLE ASSEMBLY CHECKPOINT PROTEIN MAD1 MITOTIC ARREST DEFICIENT-LIKE PROTEIN 1"/>
    <property type="match status" value="1"/>
</dbReference>
<comment type="caution">
    <text evidence="8">The sequence shown here is derived from an EMBL/GenBank/DDBJ whole genome shotgun (WGS) entry which is preliminary data.</text>
</comment>
<proteinExistence type="inferred from homology"/>
<dbReference type="Proteomes" id="UP000712281">
    <property type="component" value="Unassembled WGS sequence"/>
</dbReference>
<dbReference type="GO" id="GO:0051301">
    <property type="term" value="P:cell division"/>
    <property type="evidence" value="ECO:0007669"/>
    <property type="project" value="UniProtKB-KW"/>
</dbReference>
<evidence type="ECO:0000256" key="3">
    <source>
        <dbReference type="ARBA" id="ARBA00022618"/>
    </source>
</evidence>
<keyword evidence="3" id="KW-0132">Cell division</keyword>
<evidence type="ECO:0000256" key="5">
    <source>
        <dbReference type="ARBA" id="ARBA00023242"/>
    </source>
</evidence>
<evidence type="ECO:0000256" key="1">
    <source>
        <dbReference type="ARBA" id="ARBA00004123"/>
    </source>
</evidence>
<dbReference type="GO" id="GO:0051315">
    <property type="term" value="P:attachment of mitotic spindle microtubules to kinetochore"/>
    <property type="evidence" value="ECO:0007669"/>
    <property type="project" value="TreeGrafter"/>
</dbReference>
<dbReference type="GO" id="GO:0007094">
    <property type="term" value="P:mitotic spindle assembly checkpoint signaling"/>
    <property type="evidence" value="ECO:0007669"/>
    <property type="project" value="InterPro"/>
</dbReference>
<keyword evidence="6" id="KW-0131">Cell cycle</keyword>
<evidence type="ECO:0000313" key="7">
    <source>
        <dbReference type="EMBL" id="KAF2606386.1"/>
    </source>
</evidence>
<protein>
    <submittedName>
        <fullName evidence="8">Uncharacterized protein</fullName>
    </submittedName>
</protein>
<reference evidence="8" key="2">
    <citation type="submission" date="2019-12" db="EMBL/GenBank/DDBJ databases">
        <title>Genome sequencing and annotation of Brassica cretica.</title>
        <authorList>
            <person name="Studholme D.J."/>
            <person name="Sarris P."/>
        </authorList>
    </citation>
    <scope>NUCLEOTIDE SEQUENCE</scope>
    <source>
        <strain evidence="8">PFS-109/04</strain>
        <tissue evidence="8">Leaf</tissue>
    </source>
</reference>
<keyword evidence="4" id="KW-0498">Mitosis</keyword>
<gene>
    <name evidence="7" type="ORF">F2Q68_00046042</name>
    <name evidence="8" type="ORF">F2Q69_00050977</name>
</gene>
<accession>A0A8S9PQE2</accession>
<dbReference type="Gene3D" id="3.30.457.60">
    <property type="match status" value="1"/>
</dbReference>
<sequence>MDGPNGIPVTRFTVYSLLSIYAQSDDEKLEFDYNSGNTSILGNRYTSQGEITKQVKLSVIISCAY</sequence>
<comment type="similarity">
    <text evidence="2">Belongs to the MAD1 family.</text>
</comment>
<keyword evidence="5" id="KW-0539">Nucleus</keyword>
<evidence type="ECO:0000256" key="6">
    <source>
        <dbReference type="ARBA" id="ARBA00023306"/>
    </source>
</evidence>